<dbReference type="InterPro" id="IPR011006">
    <property type="entry name" value="CheY-like_superfamily"/>
</dbReference>
<organism evidence="9 10">
    <name type="scientific">Bermanella marisrubri</name>
    <dbReference type="NCBI Taxonomy" id="207949"/>
    <lineage>
        <taxon>Bacteria</taxon>
        <taxon>Pseudomonadati</taxon>
        <taxon>Pseudomonadota</taxon>
        <taxon>Gammaproteobacteria</taxon>
        <taxon>Oceanospirillales</taxon>
        <taxon>Oceanospirillaceae</taxon>
        <taxon>Bermanella</taxon>
    </lineage>
</organism>
<dbReference type="SMART" id="SM00331">
    <property type="entry name" value="PP2C_SIG"/>
    <property type="match status" value="1"/>
</dbReference>
<dbReference type="OrthoDB" id="6399952at2"/>
<evidence type="ECO:0000256" key="7">
    <source>
        <dbReference type="SAM" id="Coils"/>
    </source>
</evidence>
<dbReference type="SMART" id="SM00448">
    <property type="entry name" value="REC"/>
    <property type="match status" value="1"/>
</dbReference>
<keyword evidence="7" id="KW-0175">Coiled coil</keyword>
<accession>Q1N0N5</accession>
<evidence type="ECO:0000256" key="2">
    <source>
        <dbReference type="ARBA" id="ARBA00023012"/>
    </source>
</evidence>
<keyword evidence="3" id="KW-0805">Transcription regulation</keyword>
<reference evidence="9 10" key="1">
    <citation type="submission" date="2006-03" db="EMBL/GenBank/DDBJ databases">
        <authorList>
            <person name="Pinhassi J."/>
            <person name="Pedros-Alio C."/>
            <person name="Ferriera S."/>
            <person name="Johnson J."/>
            <person name="Kravitz S."/>
            <person name="Halpern A."/>
            <person name="Remington K."/>
            <person name="Beeson K."/>
            <person name="Tran B."/>
            <person name="Rogers Y.-H."/>
            <person name="Friedman R."/>
            <person name="Venter J.C."/>
        </authorList>
    </citation>
    <scope>NUCLEOTIDE SEQUENCE [LARGE SCALE GENOMIC DNA]</scope>
    <source>
        <strain evidence="9 10">RED65</strain>
    </source>
</reference>
<keyword evidence="10" id="KW-1185">Reference proteome</keyword>
<dbReference type="STRING" id="207949.RED65_05409"/>
<gene>
    <name evidence="9" type="ORF">RED65_05409</name>
</gene>
<evidence type="ECO:0000256" key="6">
    <source>
        <dbReference type="PROSITE-ProRule" id="PRU00169"/>
    </source>
</evidence>
<evidence type="ECO:0000259" key="8">
    <source>
        <dbReference type="PROSITE" id="PS50110"/>
    </source>
</evidence>
<dbReference type="Gene3D" id="3.40.50.2300">
    <property type="match status" value="1"/>
</dbReference>
<evidence type="ECO:0000313" key="10">
    <source>
        <dbReference type="Proteomes" id="UP000004263"/>
    </source>
</evidence>
<dbReference type="Pfam" id="PF07228">
    <property type="entry name" value="SpoIIE"/>
    <property type="match status" value="1"/>
</dbReference>
<dbReference type="InterPro" id="IPR049510">
    <property type="entry name" value="RssB-like_REC"/>
</dbReference>
<evidence type="ECO:0000313" key="9">
    <source>
        <dbReference type="EMBL" id="EAT11798.1"/>
    </source>
</evidence>
<keyword evidence="4" id="KW-0238">DNA-binding</keyword>
<dbReference type="GO" id="GO:0006355">
    <property type="term" value="P:regulation of DNA-templated transcription"/>
    <property type="evidence" value="ECO:0007669"/>
    <property type="project" value="TreeGrafter"/>
</dbReference>
<feature type="coiled-coil region" evidence="7">
    <location>
        <begin position="124"/>
        <end position="162"/>
    </location>
</feature>
<dbReference type="InterPro" id="IPR001932">
    <property type="entry name" value="PPM-type_phosphatase-like_dom"/>
</dbReference>
<dbReference type="Pfam" id="PF00072">
    <property type="entry name" value="Response_reg"/>
    <property type="match status" value="1"/>
</dbReference>
<dbReference type="GO" id="GO:0000156">
    <property type="term" value="F:phosphorelay response regulator activity"/>
    <property type="evidence" value="ECO:0007669"/>
    <property type="project" value="TreeGrafter"/>
</dbReference>
<keyword evidence="5" id="KW-0804">Transcription</keyword>
<dbReference type="RefSeq" id="WP_007016399.1">
    <property type="nucleotide sequence ID" value="NZ_AAQH01000013.1"/>
</dbReference>
<evidence type="ECO:0000256" key="1">
    <source>
        <dbReference type="ARBA" id="ARBA00022553"/>
    </source>
</evidence>
<dbReference type="EMBL" id="AAQH01000013">
    <property type="protein sequence ID" value="EAT11798.1"/>
    <property type="molecule type" value="Genomic_DNA"/>
</dbReference>
<evidence type="ECO:0000256" key="3">
    <source>
        <dbReference type="ARBA" id="ARBA00023015"/>
    </source>
</evidence>
<dbReference type="GO" id="GO:0032993">
    <property type="term" value="C:protein-DNA complex"/>
    <property type="evidence" value="ECO:0007669"/>
    <property type="project" value="TreeGrafter"/>
</dbReference>
<comment type="caution">
    <text evidence="9">The sequence shown here is derived from an EMBL/GenBank/DDBJ whole genome shotgun (WGS) entry which is preliminary data.</text>
</comment>
<dbReference type="InterPro" id="IPR039420">
    <property type="entry name" value="WalR-like"/>
</dbReference>
<keyword evidence="2" id="KW-0902">Two-component regulatory system</keyword>
<dbReference type="PROSITE" id="PS50110">
    <property type="entry name" value="RESPONSE_REGULATORY"/>
    <property type="match status" value="1"/>
</dbReference>
<dbReference type="HOGENOM" id="CLU_000445_43_7_6"/>
<feature type="domain" description="Response regulatory" evidence="8">
    <location>
        <begin position="7"/>
        <end position="121"/>
    </location>
</feature>
<dbReference type="InterPro" id="IPR001789">
    <property type="entry name" value="Sig_transdc_resp-reg_receiver"/>
</dbReference>
<proteinExistence type="predicted"/>
<name>Q1N0N5_9GAMM</name>
<dbReference type="Gene3D" id="3.60.40.10">
    <property type="entry name" value="PPM-type phosphatase domain"/>
    <property type="match status" value="1"/>
</dbReference>
<dbReference type="GO" id="GO:0005829">
    <property type="term" value="C:cytosol"/>
    <property type="evidence" value="ECO:0007669"/>
    <property type="project" value="TreeGrafter"/>
</dbReference>
<keyword evidence="1 6" id="KW-0597">Phosphoprotein</keyword>
<dbReference type="SUPFAM" id="SSF52172">
    <property type="entry name" value="CheY-like"/>
    <property type="match status" value="1"/>
</dbReference>
<dbReference type="Proteomes" id="UP000004263">
    <property type="component" value="Unassembled WGS sequence"/>
</dbReference>
<evidence type="ECO:0000256" key="5">
    <source>
        <dbReference type="ARBA" id="ARBA00023163"/>
    </source>
</evidence>
<dbReference type="PANTHER" id="PTHR48111:SF1">
    <property type="entry name" value="TWO-COMPONENT RESPONSE REGULATOR ORR33"/>
    <property type="match status" value="1"/>
</dbReference>
<dbReference type="PANTHER" id="PTHR48111">
    <property type="entry name" value="REGULATOR OF RPOS"/>
    <property type="match status" value="1"/>
</dbReference>
<feature type="modified residue" description="4-aspartylphosphate" evidence="6">
    <location>
        <position position="56"/>
    </location>
</feature>
<dbReference type="AlphaFoldDB" id="Q1N0N5"/>
<evidence type="ECO:0000256" key="4">
    <source>
        <dbReference type="ARBA" id="ARBA00023125"/>
    </source>
</evidence>
<protein>
    <submittedName>
        <fullName evidence="9">Response regulator</fullName>
    </submittedName>
</protein>
<sequence length="395" mass="44050">MEQLSGRVLVIDDEAIVRDSIVTYLEDSGFDVIEASNGTEGIACFNSQNPDIVLCDLRMPNMDGLAVLQSINKSNPNTPFIVISGAGVMADVVEALRLGASDYLIKPIIDLEVLEHSIKRNLRQLRLILQNQNYRQQLERKNEQLEHRLEELRLDQQAGREVQKRMLPDPQSQLKGVEFDYHIIPSLYLSGDFIDYFPISADKIVFYVADVSGHGASSAFITVLLKNLTNRLRRNLRRQSSQEILTPDNVLSRINKELVDAQLGKHVSLFWGMLDLPKGTLSYSVGGQFPMPILCTDYGAEYLQGKSQPAGLFAAAQYQTYDKEITGNFRLLAVSDGILEVMPGESLAQKEALLLEWAETGQLAVKNLAKLLNIKDGTEIPDDITLLSLSRTDSI</sequence>
<dbReference type="InterPro" id="IPR036457">
    <property type="entry name" value="PPM-type-like_dom_sf"/>
</dbReference>
<dbReference type="GO" id="GO:0000976">
    <property type="term" value="F:transcription cis-regulatory region binding"/>
    <property type="evidence" value="ECO:0007669"/>
    <property type="project" value="TreeGrafter"/>
</dbReference>
<dbReference type="CDD" id="cd17555">
    <property type="entry name" value="REC_RssB-like"/>
    <property type="match status" value="1"/>
</dbReference>
<dbReference type="FunFam" id="3.40.50.2300:FF:000301">
    <property type="entry name" value="Response regulator receiver"/>
    <property type="match status" value="1"/>
</dbReference>